<organism evidence="2 3">
    <name type="scientific">Caerostris extrusa</name>
    <name type="common">Bark spider</name>
    <name type="synonym">Caerostris bankana</name>
    <dbReference type="NCBI Taxonomy" id="172846"/>
    <lineage>
        <taxon>Eukaryota</taxon>
        <taxon>Metazoa</taxon>
        <taxon>Ecdysozoa</taxon>
        <taxon>Arthropoda</taxon>
        <taxon>Chelicerata</taxon>
        <taxon>Arachnida</taxon>
        <taxon>Araneae</taxon>
        <taxon>Araneomorphae</taxon>
        <taxon>Entelegynae</taxon>
        <taxon>Araneoidea</taxon>
        <taxon>Araneidae</taxon>
        <taxon>Caerostris</taxon>
    </lineage>
</organism>
<reference evidence="2 3" key="1">
    <citation type="submission" date="2021-06" db="EMBL/GenBank/DDBJ databases">
        <title>Caerostris extrusa draft genome.</title>
        <authorList>
            <person name="Kono N."/>
            <person name="Arakawa K."/>
        </authorList>
    </citation>
    <scope>NUCLEOTIDE SEQUENCE [LARGE SCALE GENOMIC DNA]</scope>
</reference>
<dbReference type="EMBL" id="BPLR01007282">
    <property type="protein sequence ID" value="GIY15775.1"/>
    <property type="molecule type" value="Genomic_DNA"/>
</dbReference>
<evidence type="ECO:0000313" key="2">
    <source>
        <dbReference type="EMBL" id="GIY15775.1"/>
    </source>
</evidence>
<proteinExistence type="predicted"/>
<sequence length="115" mass="13298">MCPDQILMLEGVFEKFPFLGKEVSFCETGCRKCSEEKQVIRLESERFSHFYIIAGSHLQIRKCTQHFTNEESHKRERTFHPSAPALSPTKESPRTKCNRNRTRHLGRVGGEECAV</sequence>
<dbReference type="AlphaFoldDB" id="A0AAV4R2T4"/>
<feature type="region of interest" description="Disordered" evidence="1">
    <location>
        <begin position="71"/>
        <end position="101"/>
    </location>
</feature>
<gene>
    <name evidence="2" type="ORF">CEXT_64531</name>
</gene>
<evidence type="ECO:0000256" key="1">
    <source>
        <dbReference type="SAM" id="MobiDB-lite"/>
    </source>
</evidence>
<evidence type="ECO:0000313" key="3">
    <source>
        <dbReference type="Proteomes" id="UP001054945"/>
    </source>
</evidence>
<protein>
    <submittedName>
        <fullName evidence="2">Uncharacterized protein</fullName>
    </submittedName>
</protein>
<comment type="caution">
    <text evidence="2">The sequence shown here is derived from an EMBL/GenBank/DDBJ whole genome shotgun (WGS) entry which is preliminary data.</text>
</comment>
<dbReference type="Proteomes" id="UP001054945">
    <property type="component" value="Unassembled WGS sequence"/>
</dbReference>
<name>A0AAV4R2T4_CAEEX</name>
<keyword evidence="3" id="KW-1185">Reference proteome</keyword>
<accession>A0AAV4R2T4</accession>